<dbReference type="GO" id="GO:0032299">
    <property type="term" value="C:ribonuclease H2 complex"/>
    <property type="evidence" value="ECO:0007669"/>
    <property type="project" value="TreeGrafter"/>
</dbReference>
<comment type="cofactor">
    <cofactor evidence="14 15">
        <name>Mn(2+)</name>
        <dbReference type="ChEBI" id="CHEBI:29035"/>
    </cofactor>
    <cofactor evidence="14 15">
        <name>Mg(2+)</name>
        <dbReference type="ChEBI" id="CHEBI:18420"/>
    </cofactor>
    <text evidence="14 15">Manganese or magnesium. Binds 1 divalent metal ion per monomer in the absence of substrate. May bind a second metal ion after substrate binding.</text>
</comment>
<evidence type="ECO:0000256" key="12">
    <source>
        <dbReference type="ARBA" id="ARBA00022801"/>
    </source>
</evidence>
<dbReference type="AlphaFoldDB" id="A0A7L7KS39"/>
<dbReference type="KEGG" id="xcl:G4Z02_06485"/>
<evidence type="ECO:0000256" key="10">
    <source>
        <dbReference type="ARBA" id="ARBA00022723"/>
    </source>
</evidence>
<dbReference type="EC" id="3.1.26.4" evidence="6 14"/>
<dbReference type="Pfam" id="PF01351">
    <property type="entry name" value="RNase_HII"/>
    <property type="match status" value="1"/>
</dbReference>
<dbReference type="GO" id="GO:0006298">
    <property type="term" value="P:mismatch repair"/>
    <property type="evidence" value="ECO:0007669"/>
    <property type="project" value="TreeGrafter"/>
</dbReference>
<protein>
    <recommendedName>
        <fullName evidence="7 14">Ribonuclease HII</fullName>
        <shortName evidence="14">RNase HII</shortName>
        <ecNumber evidence="6 14">3.1.26.4</ecNumber>
    </recommendedName>
</protein>
<dbReference type="NCBIfam" id="NF000596">
    <property type="entry name" value="PRK00015.1-4"/>
    <property type="match status" value="1"/>
</dbReference>
<comment type="catalytic activity">
    <reaction evidence="1 14 15 16">
        <text>Endonucleolytic cleavage to 5'-phosphomonoester.</text>
        <dbReference type="EC" id="3.1.26.4"/>
    </reaction>
</comment>
<comment type="function">
    <text evidence="3 14 16">Endonuclease that specifically degrades the RNA of RNA-DNA hybrids.</text>
</comment>
<dbReference type="HAMAP" id="MF_00052_B">
    <property type="entry name" value="RNase_HII_B"/>
    <property type="match status" value="1"/>
</dbReference>
<keyword evidence="9 14" id="KW-0540">Nuclease</keyword>
<evidence type="ECO:0000256" key="16">
    <source>
        <dbReference type="RuleBase" id="RU003515"/>
    </source>
</evidence>
<evidence type="ECO:0000256" key="8">
    <source>
        <dbReference type="ARBA" id="ARBA00022490"/>
    </source>
</evidence>
<dbReference type="CDD" id="cd07182">
    <property type="entry name" value="RNase_HII_bacteria_HII_like"/>
    <property type="match status" value="1"/>
</dbReference>
<evidence type="ECO:0000256" key="5">
    <source>
        <dbReference type="ARBA" id="ARBA00007383"/>
    </source>
</evidence>
<feature type="binding site" evidence="14 15">
    <location>
        <position position="47"/>
    </location>
    <ligand>
        <name>a divalent metal cation</name>
        <dbReference type="ChEBI" id="CHEBI:60240"/>
    </ligand>
</feature>
<sequence>MIESVTLFYMTFVMDAWVKLRWTGWKNLYQYETVYLDQGYQFIAGCDEVGRGPLAGPVVAAAVILNPRDHIEGLNDSKKLSEAKRNALALAIKSRALSYAVAYVTPEEIDEINIYQASRKAMLMALDTLSIAPDVVLSDAMPLPSLSIRVESIIKGDSKSATIAAASILAKVERDQYMVDMSNVYPNYGFERHKGYPTKQHLKALTTYGVTPIHRKTYKPVRDILEQQMQLNL</sequence>
<comment type="cofactor">
    <cofactor evidence="2">
        <name>Mg(2+)</name>
        <dbReference type="ChEBI" id="CHEBI:18420"/>
    </cofactor>
</comment>
<evidence type="ECO:0000256" key="14">
    <source>
        <dbReference type="HAMAP-Rule" id="MF_00052"/>
    </source>
</evidence>
<feature type="binding site" evidence="14 15">
    <location>
        <position position="48"/>
    </location>
    <ligand>
        <name>a divalent metal cation</name>
        <dbReference type="ChEBI" id="CHEBI:60240"/>
    </ligand>
</feature>
<evidence type="ECO:0000256" key="1">
    <source>
        <dbReference type="ARBA" id="ARBA00000077"/>
    </source>
</evidence>
<evidence type="ECO:0000256" key="15">
    <source>
        <dbReference type="PROSITE-ProRule" id="PRU01319"/>
    </source>
</evidence>
<dbReference type="GO" id="GO:0004523">
    <property type="term" value="F:RNA-DNA hybrid ribonuclease activity"/>
    <property type="evidence" value="ECO:0007669"/>
    <property type="project" value="UniProtKB-UniRule"/>
</dbReference>
<dbReference type="InterPro" id="IPR036397">
    <property type="entry name" value="RNaseH_sf"/>
</dbReference>
<keyword evidence="11 14" id="KW-0255">Endonuclease</keyword>
<dbReference type="Proteomes" id="UP000514720">
    <property type="component" value="Chromosome"/>
</dbReference>
<dbReference type="GO" id="GO:0005737">
    <property type="term" value="C:cytoplasm"/>
    <property type="evidence" value="ECO:0007669"/>
    <property type="project" value="UniProtKB-SubCell"/>
</dbReference>
<keyword evidence="12 14" id="KW-0378">Hydrolase</keyword>
<dbReference type="PROSITE" id="PS51975">
    <property type="entry name" value="RNASE_H_2"/>
    <property type="match status" value="1"/>
</dbReference>
<keyword evidence="13 14" id="KW-0464">Manganese</keyword>
<reference evidence="18 19" key="1">
    <citation type="submission" date="2020-02" db="EMBL/GenBank/DDBJ databases">
        <authorList>
            <person name="Zheng R.K."/>
            <person name="Sun C.M."/>
        </authorList>
    </citation>
    <scope>NUCLEOTIDE SEQUENCE [LARGE SCALE GENOMIC DNA]</scope>
    <source>
        <strain evidence="19">zrk13</strain>
    </source>
</reference>
<accession>A0A7L7KS39</accession>
<feature type="binding site" evidence="14 15">
    <location>
        <position position="139"/>
    </location>
    <ligand>
        <name>a divalent metal cation</name>
        <dbReference type="ChEBI" id="CHEBI:60240"/>
    </ligand>
</feature>
<evidence type="ECO:0000256" key="13">
    <source>
        <dbReference type="ARBA" id="ARBA00023211"/>
    </source>
</evidence>
<dbReference type="PANTHER" id="PTHR10954:SF18">
    <property type="entry name" value="RIBONUCLEASE HII"/>
    <property type="match status" value="1"/>
</dbReference>
<evidence type="ECO:0000256" key="9">
    <source>
        <dbReference type="ARBA" id="ARBA00022722"/>
    </source>
</evidence>
<evidence type="ECO:0000256" key="4">
    <source>
        <dbReference type="ARBA" id="ARBA00004496"/>
    </source>
</evidence>
<proteinExistence type="inferred from homology"/>
<keyword evidence="8 14" id="KW-0963">Cytoplasm</keyword>
<organism evidence="18 19">
    <name type="scientific">Candidatus Xianfuyuplasma coldseepsis</name>
    <dbReference type="NCBI Taxonomy" id="2782163"/>
    <lineage>
        <taxon>Bacteria</taxon>
        <taxon>Bacillati</taxon>
        <taxon>Mycoplasmatota</taxon>
        <taxon>Mollicutes</taxon>
        <taxon>Candidatus Izemoplasmatales</taxon>
        <taxon>Candidatus Izemoplasmataceae</taxon>
        <taxon>Candidatus Xianfuyuplasma</taxon>
    </lineage>
</organism>
<evidence type="ECO:0000313" key="18">
    <source>
        <dbReference type="EMBL" id="QMS85415.1"/>
    </source>
</evidence>
<dbReference type="GO" id="GO:0030145">
    <property type="term" value="F:manganese ion binding"/>
    <property type="evidence" value="ECO:0007669"/>
    <property type="project" value="UniProtKB-UniRule"/>
</dbReference>
<dbReference type="InterPro" id="IPR022898">
    <property type="entry name" value="RNase_HII"/>
</dbReference>
<dbReference type="InterPro" id="IPR001352">
    <property type="entry name" value="RNase_HII/HIII"/>
</dbReference>
<dbReference type="InterPro" id="IPR012337">
    <property type="entry name" value="RNaseH-like_sf"/>
</dbReference>
<dbReference type="SUPFAM" id="SSF53098">
    <property type="entry name" value="Ribonuclease H-like"/>
    <property type="match status" value="1"/>
</dbReference>
<dbReference type="GO" id="GO:0043137">
    <property type="term" value="P:DNA replication, removal of RNA primer"/>
    <property type="evidence" value="ECO:0007669"/>
    <property type="project" value="TreeGrafter"/>
</dbReference>
<dbReference type="Gene3D" id="3.30.420.10">
    <property type="entry name" value="Ribonuclease H-like superfamily/Ribonuclease H"/>
    <property type="match status" value="1"/>
</dbReference>
<evidence type="ECO:0000256" key="2">
    <source>
        <dbReference type="ARBA" id="ARBA00001946"/>
    </source>
</evidence>
<evidence type="ECO:0000256" key="7">
    <source>
        <dbReference type="ARBA" id="ARBA00019179"/>
    </source>
</evidence>
<name>A0A7L7KS39_9MOLU</name>
<dbReference type="NCBIfam" id="NF000594">
    <property type="entry name" value="PRK00015.1-1"/>
    <property type="match status" value="1"/>
</dbReference>
<dbReference type="PANTHER" id="PTHR10954">
    <property type="entry name" value="RIBONUCLEASE H2 SUBUNIT A"/>
    <property type="match status" value="1"/>
</dbReference>
<evidence type="ECO:0000256" key="6">
    <source>
        <dbReference type="ARBA" id="ARBA00012180"/>
    </source>
</evidence>
<evidence type="ECO:0000313" key="19">
    <source>
        <dbReference type="Proteomes" id="UP000514720"/>
    </source>
</evidence>
<evidence type="ECO:0000256" key="3">
    <source>
        <dbReference type="ARBA" id="ARBA00004065"/>
    </source>
</evidence>
<dbReference type="InterPro" id="IPR024567">
    <property type="entry name" value="RNase_HII/HIII_dom"/>
</dbReference>
<dbReference type="EMBL" id="CP048914">
    <property type="protein sequence ID" value="QMS85415.1"/>
    <property type="molecule type" value="Genomic_DNA"/>
</dbReference>
<keyword evidence="19" id="KW-1185">Reference proteome</keyword>
<comment type="subcellular location">
    <subcellularLocation>
        <location evidence="4 14">Cytoplasm</location>
    </subcellularLocation>
</comment>
<gene>
    <name evidence="14" type="primary">rnhB</name>
    <name evidence="18" type="ORF">G4Z02_06485</name>
</gene>
<dbReference type="FunFam" id="3.30.420.10:FF:000006">
    <property type="entry name" value="Ribonuclease HII"/>
    <property type="match status" value="1"/>
</dbReference>
<evidence type="ECO:0000256" key="11">
    <source>
        <dbReference type="ARBA" id="ARBA00022759"/>
    </source>
</evidence>
<comment type="similarity">
    <text evidence="5 14 16">Belongs to the RNase HII family.</text>
</comment>
<feature type="domain" description="RNase H type-2" evidence="17">
    <location>
        <begin position="41"/>
        <end position="230"/>
    </location>
</feature>
<keyword evidence="10 14" id="KW-0479">Metal-binding</keyword>
<evidence type="ECO:0000259" key="17">
    <source>
        <dbReference type="PROSITE" id="PS51975"/>
    </source>
</evidence>
<dbReference type="NCBIfam" id="NF000595">
    <property type="entry name" value="PRK00015.1-3"/>
    <property type="match status" value="1"/>
</dbReference>
<dbReference type="GO" id="GO:0003723">
    <property type="term" value="F:RNA binding"/>
    <property type="evidence" value="ECO:0007669"/>
    <property type="project" value="UniProtKB-UniRule"/>
</dbReference>